<sequence length="291" mass="32703">MEVPQLYLSYCGEAQTPQYDHEYQPPFHHKEYTTVNNTPYDDPAYHPENGSDGSELEDDASVMFDYPITQGGQVFCQNCAYGQYHGCSCYTNSGPVPHYDLPRNTDPEEDSNDSIEKKLPSIDIFKRDTREIISSTDSHIHETGKRKRGAKNILLWKFLLAELSAPNPVSIKWVNKSEGTFRFMDTVEVSRRWGQKKQKADMNFEKLSPRDKTLLQEQVYDTYRRLSVLFINSTGPKSLKNGDRLDSNSKATNPELTPLNPGARTSGGRNYVSGAGTGEARAGNTTAPTDS</sequence>
<proteinExistence type="inferred from homology"/>
<comment type="subcellular location">
    <subcellularLocation>
        <location evidence="3">Nucleus</location>
    </subcellularLocation>
</comment>
<dbReference type="InterPro" id="IPR000418">
    <property type="entry name" value="Ets_dom"/>
</dbReference>
<dbReference type="InterPro" id="IPR036388">
    <property type="entry name" value="WH-like_DNA-bd_sf"/>
</dbReference>
<dbReference type="SUPFAM" id="SSF46785">
    <property type="entry name" value="Winged helix' DNA-binding domain"/>
    <property type="match status" value="1"/>
</dbReference>
<dbReference type="GO" id="GO:0030154">
    <property type="term" value="P:cell differentiation"/>
    <property type="evidence" value="ECO:0007669"/>
    <property type="project" value="TreeGrafter"/>
</dbReference>
<dbReference type="PANTHER" id="PTHR11849">
    <property type="entry name" value="ETS"/>
    <property type="match status" value="1"/>
</dbReference>
<accession>A0A8W8NW16</accession>
<evidence type="ECO:0000256" key="2">
    <source>
        <dbReference type="ARBA" id="ARBA00023125"/>
    </source>
</evidence>
<organism evidence="6 7">
    <name type="scientific">Magallana gigas</name>
    <name type="common">Pacific oyster</name>
    <name type="synonym">Crassostrea gigas</name>
    <dbReference type="NCBI Taxonomy" id="29159"/>
    <lineage>
        <taxon>Eukaryota</taxon>
        <taxon>Metazoa</taxon>
        <taxon>Spiralia</taxon>
        <taxon>Lophotrochozoa</taxon>
        <taxon>Mollusca</taxon>
        <taxon>Bivalvia</taxon>
        <taxon>Autobranchia</taxon>
        <taxon>Pteriomorphia</taxon>
        <taxon>Ostreida</taxon>
        <taxon>Ostreoidea</taxon>
        <taxon>Ostreidae</taxon>
        <taxon>Magallana</taxon>
    </lineage>
</organism>
<dbReference type="InterPro" id="IPR046328">
    <property type="entry name" value="ETS_fam"/>
</dbReference>
<keyword evidence="3" id="KW-0539">Nucleus</keyword>
<dbReference type="Proteomes" id="UP000005408">
    <property type="component" value="Unassembled WGS sequence"/>
</dbReference>
<feature type="region of interest" description="Disordered" evidence="4">
    <location>
        <begin position="239"/>
        <end position="291"/>
    </location>
</feature>
<comment type="similarity">
    <text evidence="1 3">Belongs to the ETS family.</text>
</comment>
<keyword evidence="2 3" id="KW-0238">DNA-binding</keyword>
<evidence type="ECO:0000313" key="7">
    <source>
        <dbReference type="Proteomes" id="UP000005408"/>
    </source>
</evidence>
<dbReference type="PRINTS" id="PR00454">
    <property type="entry name" value="ETSDOMAIN"/>
</dbReference>
<reference evidence="6" key="1">
    <citation type="submission" date="2022-08" db="UniProtKB">
        <authorList>
            <consortium name="EnsemblMetazoa"/>
        </authorList>
    </citation>
    <scope>IDENTIFICATION</scope>
    <source>
        <strain evidence="6">05x7-T-G4-1.051#20</strain>
    </source>
</reference>
<dbReference type="GO" id="GO:0043565">
    <property type="term" value="F:sequence-specific DNA binding"/>
    <property type="evidence" value="ECO:0007669"/>
    <property type="project" value="InterPro"/>
</dbReference>
<feature type="region of interest" description="Disordered" evidence="4">
    <location>
        <begin position="36"/>
        <end position="57"/>
    </location>
</feature>
<evidence type="ECO:0000259" key="5">
    <source>
        <dbReference type="PROSITE" id="PS50061"/>
    </source>
</evidence>
<keyword evidence="7" id="KW-1185">Reference proteome</keyword>
<name>A0A8W8NW16_MAGGI</name>
<evidence type="ECO:0000256" key="1">
    <source>
        <dbReference type="ARBA" id="ARBA00005562"/>
    </source>
</evidence>
<dbReference type="GO" id="GO:0000981">
    <property type="term" value="F:DNA-binding transcription factor activity, RNA polymerase II-specific"/>
    <property type="evidence" value="ECO:0007669"/>
    <property type="project" value="TreeGrafter"/>
</dbReference>
<feature type="domain" description="ETS" evidence="5">
    <location>
        <begin position="153"/>
        <end position="208"/>
    </location>
</feature>
<dbReference type="PROSITE" id="PS50061">
    <property type="entry name" value="ETS_DOMAIN_3"/>
    <property type="match status" value="1"/>
</dbReference>
<evidence type="ECO:0000256" key="3">
    <source>
        <dbReference type="RuleBase" id="RU004019"/>
    </source>
</evidence>
<dbReference type="SMART" id="SM00413">
    <property type="entry name" value="ETS"/>
    <property type="match status" value="1"/>
</dbReference>
<dbReference type="EnsemblMetazoa" id="G7003.1">
    <property type="protein sequence ID" value="G7003.1:cds"/>
    <property type="gene ID" value="G7003"/>
</dbReference>
<dbReference type="Pfam" id="PF00178">
    <property type="entry name" value="Ets"/>
    <property type="match status" value="1"/>
</dbReference>
<protein>
    <recommendedName>
        <fullName evidence="5">ETS domain-containing protein</fullName>
    </recommendedName>
</protein>
<dbReference type="Gene3D" id="1.10.10.10">
    <property type="entry name" value="Winged helix-like DNA-binding domain superfamily/Winged helix DNA-binding domain"/>
    <property type="match status" value="1"/>
</dbReference>
<evidence type="ECO:0000256" key="4">
    <source>
        <dbReference type="SAM" id="MobiDB-lite"/>
    </source>
</evidence>
<dbReference type="AlphaFoldDB" id="A0A8W8NW16"/>
<dbReference type="InterPro" id="IPR036390">
    <property type="entry name" value="WH_DNA-bd_sf"/>
</dbReference>
<dbReference type="GO" id="GO:0005634">
    <property type="term" value="C:nucleus"/>
    <property type="evidence" value="ECO:0007669"/>
    <property type="project" value="UniProtKB-SubCell"/>
</dbReference>
<evidence type="ECO:0000313" key="6">
    <source>
        <dbReference type="EnsemblMetazoa" id="G7003.1:cds"/>
    </source>
</evidence>